<comment type="caution">
    <text evidence="1">The sequence shown here is derived from an EMBL/GenBank/DDBJ whole genome shotgun (WGS) entry which is preliminary data.</text>
</comment>
<proteinExistence type="predicted"/>
<gene>
    <name evidence="1" type="ORF">HGM15179_000187</name>
</gene>
<accession>A0A8K1GXC7</accession>
<evidence type="ECO:0000313" key="1">
    <source>
        <dbReference type="EMBL" id="TRZ26946.1"/>
    </source>
</evidence>
<dbReference type="Proteomes" id="UP000796761">
    <property type="component" value="Unassembled WGS sequence"/>
</dbReference>
<protein>
    <submittedName>
        <fullName evidence="1">Uncharacterized protein</fullName>
    </submittedName>
</protein>
<sequence length="54" mass="5965">MSRFSGLRGLPAWDSLPRQAPLVQIAVKLNQPLVHIVGRLIGLQTSFTTKISDH</sequence>
<dbReference type="EMBL" id="SWJQ01000002">
    <property type="protein sequence ID" value="TRZ26946.1"/>
    <property type="molecule type" value="Genomic_DNA"/>
</dbReference>
<organism evidence="1 2">
    <name type="scientific">Zosterops borbonicus</name>
    <dbReference type="NCBI Taxonomy" id="364589"/>
    <lineage>
        <taxon>Eukaryota</taxon>
        <taxon>Metazoa</taxon>
        <taxon>Chordata</taxon>
        <taxon>Craniata</taxon>
        <taxon>Vertebrata</taxon>
        <taxon>Euteleostomi</taxon>
        <taxon>Archelosauria</taxon>
        <taxon>Archosauria</taxon>
        <taxon>Dinosauria</taxon>
        <taxon>Saurischia</taxon>
        <taxon>Theropoda</taxon>
        <taxon>Coelurosauria</taxon>
        <taxon>Aves</taxon>
        <taxon>Neognathae</taxon>
        <taxon>Neoaves</taxon>
        <taxon>Telluraves</taxon>
        <taxon>Australaves</taxon>
        <taxon>Passeriformes</taxon>
        <taxon>Sylvioidea</taxon>
        <taxon>Zosteropidae</taxon>
        <taxon>Zosterops</taxon>
    </lineage>
</organism>
<reference evidence="1" key="1">
    <citation type="submission" date="2019-04" db="EMBL/GenBank/DDBJ databases">
        <title>Genome assembly of Zosterops borbonicus 15179.</title>
        <authorList>
            <person name="Leroy T."/>
            <person name="Anselmetti Y."/>
            <person name="Tilak M.-K."/>
            <person name="Nabholz B."/>
        </authorList>
    </citation>
    <scope>NUCLEOTIDE SEQUENCE</scope>
    <source>
        <strain evidence="1">HGM_15179</strain>
        <tissue evidence="1">Muscle</tissue>
    </source>
</reference>
<keyword evidence="2" id="KW-1185">Reference proteome</keyword>
<evidence type="ECO:0000313" key="2">
    <source>
        <dbReference type="Proteomes" id="UP000796761"/>
    </source>
</evidence>
<dbReference type="AlphaFoldDB" id="A0A8K1GXC7"/>
<feature type="non-terminal residue" evidence="1">
    <location>
        <position position="1"/>
    </location>
</feature>
<name>A0A8K1GXC7_9PASS</name>